<organism evidence="3 4">
    <name type="scientific">Mucilaginibacter auburnensis</name>
    <dbReference type="NCBI Taxonomy" id="1457233"/>
    <lineage>
        <taxon>Bacteria</taxon>
        <taxon>Pseudomonadati</taxon>
        <taxon>Bacteroidota</taxon>
        <taxon>Sphingobacteriia</taxon>
        <taxon>Sphingobacteriales</taxon>
        <taxon>Sphingobacteriaceae</taxon>
        <taxon>Mucilaginibacter</taxon>
    </lineage>
</organism>
<comment type="caution">
    <text evidence="3">The sequence shown here is derived from an EMBL/GenBank/DDBJ whole genome shotgun (WGS) entry which is preliminary data.</text>
</comment>
<proteinExistence type="inferred from homology"/>
<protein>
    <submittedName>
        <fullName evidence="3">Uncharacterized protein DUF3276</fullName>
    </submittedName>
</protein>
<dbReference type="Gene3D" id="3.10.450.700">
    <property type="match status" value="1"/>
</dbReference>
<accession>A0A2H9VU12</accession>
<comment type="similarity">
    <text evidence="1">Belongs to the PUR DNA-binding protein family.</text>
</comment>
<evidence type="ECO:0000256" key="1">
    <source>
        <dbReference type="ARBA" id="ARBA00009251"/>
    </source>
</evidence>
<keyword evidence="4" id="KW-1185">Reference proteome</keyword>
<evidence type="ECO:0000313" key="4">
    <source>
        <dbReference type="Proteomes" id="UP000242687"/>
    </source>
</evidence>
<dbReference type="AlphaFoldDB" id="A0A2H9VU12"/>
<name>A0A2H9VU12_9SPHI</name>
<dbReference type="InterPro" id="IPR006628">
    <property type="entry name" value="PUR-bd_fam"/>
</dbReference>
<evidence type="ECO:0000313" key="3">
    <source>
        <dbReference type="EMBL" id="PJJ84320.1"/>
    </source>
</evidence>
<evidence type="ECO:0000256" key="2">
    <source>
        <dbReference type="ARBA" id="ARBA00023125"/>
    </source>
</evidence>
<dbReference type="GO" id="GO:0000977">
    <property type="term" value="F:RNA polymerase II transcription regulatory region sequence-specific DNA binding"/>
    <property type="evidence" value="ECO:0007669"/>
    <property type="project" value="InterPro"/>
</dbReference>
<gene>
    <name evidence="3" type="ORF">CLV57_1331</name>
</gene>
<keyword evidence="2" id="KW-0238">DNA-binding</keyword>
<sequence>MQIEKLFIFMPIKLNYNTINMGDYDNREREEVFSKKVRAGKRTYFFDVKATRSNDYYITITESKKRLEDGVFIKHKIFLYKEDFEKFIEGLNGTMEYIKDHQEVVEKRYEFSDSPETAKASADEDFSFDI</sequence>
<dbReference type="SMART" id="SM00712">
    <property type="entry name" value="PUR"/>
    <property type="match status" value="1"/>
</dbReference>
<dbReference type="EMBL" id="PGFJ01000001">
    <property type="protein sequence ID" value="PJJ84320.1"/>
    <property type="molecule type" value="Genomic_DNA"/>
</dbReference>
<dbReference type="GO" id="GO:0032422">
    <property type="term" value="F:purine-rich negative regulatory element binding"/>
    <property type="evidence" value="ECO:0007669"/>
    <property type="project" value="InterPro"/>
</dbReference>
<reference evidence="3 4" key="1">
    <citation type="submission" date="2017-11" db="EMBL/GenBank/DDBJ databases">
        <title>Genomic Encyclopedia of Archaeal and Bacterial Type Strains, Phase II (KMG-II): From Individual Species to Whole Genera.</title>
        <authorList>
            <person name="Goeker M."/>
        </authorList>
    </citation>
    <scope>NUCLEOTIDE SEQUENCE [LARGE SCALE GENOMIC DNA]</scope>
    <source>
        <strain evidence="3 4">DSM 28175</strain>
    </source>
</reference>
<dbReference type="Proteomes" id="UP000242687">
    <property type="component" value="Unassembled WGS sequence"/>
</dbReference>
<dbReference type="Pfam" id="PF11680">
    <property type="entry name" value="DUF3276"/>
    <property type="match status" value="1"/>
</dbReference>